<sequence>MIVHTARSVQNPSPTGHLLPVCNTPPHMTVTMVVRNTELSVQTQCTHGRSWVGMGGHCSPNIVYVDSGGDNVKVCPPLNSLSHAPHRAGPPPRYPQSPLPESGAGLAVYLASKGGAYSESTGNPREVPI</sequence>
<evidence type="ECO:0000256" key="1">
    <source>
        <dbReference type="SAM" id="MobiDB-lite"/>
    </source>
</evidence>
<comment type="caution">
    <text evidence="2">The sequence shown here is derived from an EMBL/GenBank/DDBJ whole genome shotgun (WGS) entry which is preliminary data.</text>
</comment>
<evidence type="ECO:0000313" key="2">
    <source>
        <dbReference type="EMBL" id="TFJ97181.1"/>
    </source>
</evidence>
<gene>
    <name evidence="2" type="ORF">DR999_PMT20989</name>
</gene>
<name>A0A4D9DLC3_9SAUR</name>
<keyword evidence="3" id="KW-1185">Reference proteome</keyword>
<dbReference type="GO" id="GO:0003677">
    <property type="term" value="F:DNA binding"/>
    <property type="evidence" value="ECO:0007669"/>
    <property type="project" value="UniProtKB-KW"/>
</dbReference>
<organism evidence="2 3">
    <name type="scientific">Platysternon megacephalum</name>
    <name type="common">big-headed turtle</name>
    <dbReference type="NCBI Taxonomy" id="55544"/>
    <lineage>
        <taxon>Eukaryota</taxon>
        <taxon>Metazoa</taxon>
        <taxon>Chordata</taxon>
        <taxon>Craniata</taxon>
        <taxon>Vertebrata</taxon>
        <taxon>Euteleostomi</taxon>
        <taxon>Archelosauria</taxon>
        <taxon>Testudinata</taxon>
        <taxon>Testudines</taxon>
        <taxon>Cryptodira</taxon>
        <taxon>Durocryptodira</taxon>
        <taxon>Testudinoidea</taxon>
        <taxon>Platysternidae</taxon>
        <taxon>Platysternon</taxon>
    </lineage>
</organism>
<keyword evidence="2" id="KW-0371">Homeobox</keyword>
<dbReference type="Proteomes" id="UP000297703">
    <property type="component" value="Unassembled WGS sequence"/>
</dbReference>
<proteinExistence type="predicted"/>
<dbReference type="EMBL" id="QXTE01000522">
    <property type="protein sequence ID" value="TFJ97181.1"/>
    <property type="molecule type" value="Genomic_DNA"/>
</dbReference>
<protein>
    <submittedName>
        <fullName evidence="2">Homeobox protein Hox-C12</fullName>
    </submittedName>
</protein>
<feature type="region of interest" description="Disordered" evidence="1">
    <location>
        <begin position="80"/>
        <end position="101"/>
    </location>
</feature>
<evidence type="ECO:0000313" key="3">
    <source>
        <dbReference type="Proteomes" id="UP000297703"/>
    </source>
</evidence>
<reference evidence="2 3" key="2">
    <citation type="submission" date="2019-04" db="EMBL/GenBank/DDBJ databases">
        <title>The genome sequence of big-headed turtle.</title>
        <authorList>
            <person name="Gong S."/>
        </authorList>
    </citation>
    <scope>NUCLEOTIDE SEQUENCE [LARGE SCALE GENOMIC DNA]</scope>
    <source>
        <strain evidence="2">DO16091913</strain>
        <tissue evidence="2">Muscle</tissue>
    </source>
</reference>
<keyword evidence="2" id="KW-0238">DNA-binding</keyword>
<reference evidence="2 3" key="1">
    <citation type="submission" date="2019-04" db="EMBL/GenBank/DDBJ databases">
        <title>Draft genome of the big-headed turtle Platysternon megacephalum.</title>
        <authorList>
            <person name="Gong S."/>
        </authorList>
    </citation>
    <scope>NUCLEOTIDE SEQUENCE [LARGE SCALE GENOMIC DNA]</scope>
    <source>
        <strain evidence="2">DO16091913</strain>
        <tissue evidence="2">Muscle</tissue>
    </source>
</reference>
<accession>A0A4D9DLC3</accession>
<feature type="compositionally biased region" description="Pro residues" evidence="1">
    <location>
        <begin position="88"/>
        <end position="98"/>
    </location>
</feature>
<dbReference type="AlphaFoldDB" id="A0A4D9DLC3"/>